<proteinExistence type="predicted"/>
<dbReference type="InterPro" id="IPR053140">
    <property type="entry name" value="GDSL_Rv0518-like"/>
</dbReference>
<dbReference type="RefSeq" id="WP_135191133.1">
    <property type="nucleotide sequence ID" value="NZ_SPUM01000123.1"/>
</dbReference>
<keyword evidence="3" id="KW-0378">Hydrolase</keyword>
<dbReference type="Proteomes" id="UP000297258">
    <property type="component" value="Unassembled WGS sequence"/>
</dbReference>
<evidence type="ECO:0000313" key="3">
    <source>
        <dbReference type="EMBL" id="TFW29545.1"/>
    </source>
</evidence>
<evidence type="ECO:0000259" key="2">
    <source>
        <dbReference type="Pfam" id="PF13472"/>
    </source>
</evidence>
<protein>
    <submittedName>
        <fullName evidence="3">SGNH/GDSL hydrolase family protein</fullName>
    </submittedName>
</protein>
<dbReference type="Gene3D" id="3.40.50.1110">
    <property type="entry name" value="SGNH hydrolase"/>
    <property type="match status" value="1"/>
</dbReference>
<dbReference type="InterPro" id="IPR013830">
    <property type="entry name" value="SGNH_hydro"/>
</dbReference>
<evidence type="ECO:0000256" key="1">
    <source>
        <dbReference type="SAM" id="SignalP"/>
    </source>
</evidence>
<feature type="signal peptide" evidence="1">
    <location>
        <begin position="1"/>
        <end position="20"/>
    </location>
</feature>
<dbReference type="AlphaFoldDB" id="A0A4Y9SST9"/>
<organism evidence="3 4">
    <name type="scientific">Massilia horti</name>
    <dbReference type="NCBI Taxonomy" id="2562153"/>
    <lineage>
        <taxon>Bacteria</taxon>
        <taxon>Pseudomonadati</taxon>
        <taxon>Pseudomonadota</taxon>
        <taxon>Betaproteobacteria</taxon>
        <taxon>Burkholderiales</taxon>
        <taxon>Oxalobacteraceae</taxon>
        <taxon>Telluria group</taxon>
        <taxon>Massilia</taxon>
    </lineage>
</organism>
<comment type="caution">
    <text evidence="3">The sequence shown here is derived from an EMBL/GenBank/DDBJ whole genome shotgun (WGS) entry which is preliminary data.</text>
</comment>
<reference evidence="3 4" key="1">
    <citation type="submission" date="2019-03" db="EMBL/GenBank/DDBJ databases">
        <title>Draft genome of Massilia hortus sp. nov., a novel bacterial species of the Oxalobacteraceae family.</title>
        <authorList>
            <person name="Peta V."/>
            <person name="Raths R."/>
            <person name="Bucking H."/>
        </authorList>
    </citation>
    <scope>NUCLEOTIDE SEQUENCE [LARGE SCALE GENOMIC DNA]</scope>
    <source>
        <strain evidence="3 4">ONC3</strain>
    </source>
</reference>
<keyword evidence="4" id="KW-1185">Reference proteome</keyword>
<dbReference type="GO" id="GO:0016788">
    <property type="term" value="F:hydrolase activity, acting on ester bonds"/>
    <property type="evidence" value="ECO:0007669"/>
    <property type="project" value="UniProtKB-ARBA"/>
</dbReference>
<feature type="domain" description="SGNH hydrolase-type esterase" evidence="2">
    <location>
        <begin position="191"/>
        <end position="388"/>
    </location>
</feature>
<dbReference type="EMBL" id="SPUM01000123">
    <property type="protein sequence ID" value="TFW29545.1"/>
    <property type="molecule type" value="Genomic_DNA"/>
</dbReference>
<gene>
    <name evidence="3" type="ORF">E4O92_18535</name>
</gene>
<name>A0A4Y9SST9_9BURK</name>
<accession>A0A4Y9SST9</accession>
<dbReference type="InterPro" id="IPR036514">
    <property type="entry name" value="SGNH_hydro_sf"/>
</dbReference>
<sequence>MRHVLNALLLSLTFSAFAHGAENERWNASWAAVPDSPGPALKAQTIRQVVRNTIAGSKIRIRLSNLYGTAPVSIGPVHLGVDAGGGQVQSGTDHTLTFAGGPKVTIAAGESVLSDPVDMEVPALRNLVISMYLPTQVTVSTIHGAGMQTAFMTTDDLGAAQSFFAEQTDDSRYFLTDVEVVPSGEARTFVVLGDSIADGIGSGIDHNARWTDALAQRMQGNPSLAQIAILNAGIAGNRLLNDASKPFVGPSALSRFQRDALDKPGVHWILMHQGINDIAASHMLPSAKEQVSVEQIIEGMKTLAARARESGVRIWAGTLLPFEGTKRFYSEAAEAKRQAVNTWIRNSGAFDVVVDFDLALRDPAHPGRLRPDLDSGDHLHPNEAGYRLMAETIDLHMLGVELRPNNPG</sequence>
<dbReference type="PANTHER" id="PTHR43784">
    <property type="entry name" value="GDSL-LIKE LIPASE/ACYLHYDROLASE, PUTATIVE (AFU_ORTHOLOGUE AFUA_2G00820)-RELATED"/>
    <property type="match status" value="1"/>
</dbReference>
<dbReference type="Pfam" id="PF13472">
    <property type="entry name" value="Lipase_GDSL_2"/>
    <property type="match status" value="1"/>
</dbReference>
<dbReference type="CDD" id="cd01830">
    <property type="entry name" value="XynE_like"/>
    <property type="match status" value="1"/>
</dbReference>
<dbReference type="PANTHER" id="PTHR43784:SF2">
    <property type="entry name" value="GDSL-LIKE LIPASE_ACYLHYDROLASE, PUTATIVE (AFU_ORTHOLOGUE AFUA_2G00820)-RELATED"/>
    <property type="match status" value="1"/>
</dbReference>
<keyword evidence="1" id="KW-0732">Signal</keyword>
<feature type="chain" id="PRO_5021300823" evidence="1">
    <location>
        <begin position="21"/>
        <end position="408"/>
    </location>
</feature>
<dbReference type="OrthoDB" id="1828825at2"/>
<dbReference type="SUPFAM" id="SSF52266">
    <property type="entry name" value="SGNH hydrolase"/>
    <property type="match status" value="1"/>
</dbReference>
<evidence type="ECO:0000313" key="4">
    <source>
        <dbReference type="Proteomes" id="UP000297258"/>
    </source>
</evidence>